<keyword evidence="2" id="KW-1185">Reference proteome</keyword>
<proteinExistence type="predicted"/>
<accession>A0A1G8NCG5</accession>
<sequence length="161" mass="17632">MDIEDHVMAEIGRAQELAVAGERDRARGAFEKLWEQVEEAGDPLHVVTLAHFAADVQDDPARELEWDLRALDAVPALTDARAQRHHPSLRVAGFLPSLHLNAAAAYAKLGNAAAAAEHLDRAQLHCRHLADDDYGRMIRDAITRLRGEIPTPGEGRGAHTC</sequence>
<dbReference type="EMBL" id="FNDN01000011">
    <property type="protein sequence ID" value="SDI77220.1"/>
    <property type="molecule type" value="Genomic_DNA"/>
</dbReference>
<organism evidence="1 2">
    <name type="scientific">Rhodococcus triatomae</name>
    <dbReference type="NCBI Taxonomy" id="300028"/>
    <lineage>
        <taxon>Bacteria</taxon>
        <taxon>Bacillati</taxon>
        <taxon>Actinomycetota</taxon>
        <taxon>Actinomycetes</taxon>
        <taxon>Mycobacteriales</taxon>
        <taxon>Nocardiaceae</taxon>
        <taxon>Rhodococcus</taxon>
    </lineage>
</organism>
<protein>
    <recommendedName>
        <fullName evidence="3">Tetratricopeptide repeat protein</fullName>
    </recommendedName>
</protein>
<name>A0A1G8NCG5_9NOCA</name>
<gene>
    <name evidence="1" type="ORF">SAMN05444695_1118</name>
</gene>
<evidence type="ECO:0008006" key="3">
    <source>
        <dbReference type="Google" id="ProtNLM"/>
    </source>
</evidence>
<dbReference type="OrthoDB" id="8450665at2"/>
<reference evidence="1 2" key="1">
    <citation type="submission" date="2016-10" db="EMBL/GenBank/DDBJ databases">
        <authorList>
            <person name="de Groot N.N."/>
        </authorList>
    </citation>
    <scope>NUCLEOTIDE SEQUENCE [LARGE SCALE GENOMIC DNA]</scope>
    <source>
        <strain evidence="1 2">DSM 44892</strain>
    </source>
</reference>
<dbReference type="Proteomes" id="UP000183263">
    <property type="component" value="Unassembled WGS sequence"/>
</dbReference>
<dbReference type="AlphaFoldDB" id="A0A1G8NCG5"/>
<evidence type="ECO:0000313" key="1">
    <source>
        <dbReference type="EMBL" id="SDI77220.1"/>
    </source>
</evidence>
<evidence type="ECO:0000313" key="2">
    <source>
        <dbReference type="Proteomes" id="UP000183263"/>
    </source>
</evidence>
<dbReference type="RefSeq" id="WP_072739013.1">
    <property type="nucleotide sequence ID" value="NZ_CP048813.1"/>
</dbReference>